<sequence>MRLTLDLWHPECWTLEVTEAVDAGLLGHGVYTVDGQANGRFTAYAETTEEVDELVDEIEASPLTDAVWVVDDPGVVDETIPGNASRRLVVRYDIEKSINDALVSRGFIPDEPVRMADGRESWTVIADCTRDDALDRLADIEAELDADIAVSRVTATEQSGAGVLPLDDLSERQREVFETARDEGYYAWPRHVSAADLADDLDVSKATLLEHLRKAEAKLLGRPE</sequence>
<proteinExistence type="predicted"/>
<dbReference type="Proteomes" id="UP000607197">
    <property type="component" value="Unassembled WGS sequence"/>
</dbReference>
<dbReference type="InterPro" id="IPR036388">
    <property type="entry name" value="WH-like_DNA-bd_sf"/>
</dbReference>
<evidence type="ECO:0000313" key="5">
    <source>
        <dbReference type="Proteomes" id="UP000607197"/>
    </source>
</evidence>
<comment type="caution">
    <text evidence="4">The sequence shown here is derived from an EMBL/GenBank/DDBJ whole genome shotgun (WGS) entry which is preliminary data.</text>
</comment>
<keyword evidence="5" id="KW-1185">Reference proteome</keyword>
<evidence type="ECO:0000256" key="1">
    <source>
        <dbReference type="ARBA" id="ARBA00023015"/>
    </source>
</evidence>
<keyword evidence="1" id="KW-0805">Transcription regulation</keyword>
<dbReference type="Pfam" id="PF04967">
    <property type="entry name" value="HTH_10"/>
    <property type="match status" value="1"/>
</dbReference>
<dbReference type="PANTHER" id="PTHR34236:SF1">
    <property type="entry name" value="DIMETHYL SULFOXIDE REDUCTASE TRANSCRIPTIONAL ACTIVATOR"/>
    <property type="match status" value="1"/>
</dbReference>
<feature type="domain" description="HTH bat-type" evidence="3">
    <location>
        <begin position="169"/>
        <end position="220"/>
    </location>
</feature>
<dbReference type="EMBL" id="BMPG01000003">
    <property type="protein sequence ID" value="GGL66857.1"/>
    <property type="molecule type" value="Genomic_DNA"/>
</dbReference>
<dbReference type="Gene3D" id="1.10.10.10">
    <property type="entry name" value="Winged helix-like DNA-binding domain superfamily/Winged helix DNA-binding domain"/>
    <property type="match status" value="1"/>
</dbReference>
<dbReference type="AlphaFoldDB" id="A0A830FMC7"/>
<evidence type="ECO:0000313" key="4">
    <source>
        <dbReference type="EMBL" id="GGL66857.1"/>
    </source>
</evidence>
<keyword evidence="2" id="KW-0804">Transcription</keyword>
<protein>
    <recommendedName>
        <fullName evidence="3">HTH bat-type domain-containing protein</fullName>
    </recommendedName>
</protein>
<dbReference type="PANTHER" id="PTHR34236">
    <property type="entry name" value="DIMETHYL SULFOXIDE REDUCTASE TRANSCRIPTIONAL ACTIVATOR"/>
    <property type="match status" value="1"/>
</dbReference>
<evidence type="ECO:0000259" key="3">
    <source>
        <dbReference type="Pfam" id="PF04967"/>
    </source>
</evidence>
<evidence type="ECO:0000256" key="2">
    <source>
        <dbReference type="ARBA" id="ARBA00023163"/>
    </source>
</evidence>
<organism evidence="4 5">
    <name type="scientific">Halocalculus aciditolerans</name>
    <dbReference type="NCBI Taxonomy" id="1383812"/>
    <lineage>
        <taxon>Archaea</taxon>
        <taxon>Methanobacteriati</taxon>
        <taxon>Methanobacteriota</taxon>
        <taxon>Stenosarchaea group</taxon>
        <taxon>Halobacteria</taxon>
        <taxon>Halobacteriales</taxon>
        <taxon>Halobacteriaceae</taxon>
        <taxon>Halocalculus</taxon>
    </lineage>
</organism>
<reference evidence="4" key="2">
    <citation type="submission" date="2020-09" db="EMBL/GenBank/DDBJ databases">
        <authorList>
            <person name="Sun Q."/>
            <person name="Ohkuma M."/>
        </authorList>
    </citation>
    <scope>NUCLEOTIDE SEQUENCE</scope>
    <source>
        <strain evidence="4">JCM 19596</strain>
    </source>
</reference>
<reference evidence="4" key="1">
    <citation type="journal article" date="2014" name="Int. J. Syst. Evol. Microbiol.">
        <title>Complete genome sequence of Corynebacterium casei LMG S-19264T (=DSM 44701T), isolated from a smear-ripened cheese.</title>
        <authorList>
            <consortium name="US DOE Joint Genome Institute (JGI-PGF)"/>
            <person name="Walter F."/>
            <person name="Albersmeier A."/>
            <person name="Kalinowski J."/>
            <person name="Ruckert C."/>
        </authorList>
    </citation>
    <scope>NUCLEOTIDE SEQUENCE</scope>
    <source>
        <strain evidence="4">JCM 19596</strain>
    </source>
</reference>
<dbReference type="InterPro" id="IPR007050">
    <property type="entry name" value="HTH_bacterioopsin"/>
</dbReference>
<accession>A0A830FMC7</accession>
<dbReference type="RefSeq" id="WP_229774116.1">
    <property type="nucleotide sequence ID" value="NZ_BMPG01000003.1"/>
</dbReference>
<gene>
    <name evidence="4" type="ORF">GCM10009039_26060</name>
</gene>
<name>A0A830FMC7_9EURY</name>